<organism evidence="4">
    <name type="scientific">Guillardia theta</name>
    <name type="common">Cryptophyte</name>
    <name type="synonym">Cryptomonas phi</name>
    <dbReference type="NCBI Taxonomy" id="55529"/>
    <lineage>
        <taxon>Eukaryota</taxon>
        <taxon>Cryptophyceae</taxon>
        <taxon>Pyrenomonadales</taxon>
        <taxon>Geminigeraceae</taxon>
        <taxon>Guillardia</taxon>
    </lineage>
</organism>
<evidence type="ECO:0000256" key="1">
    <source>
        <dbReference type="ARBA" id="ARBA00007917"/>
    </source>
</evidence>
<proteinExistence type="inferred from homology"/>
<comment type="similarity">
    <text evidence="1">Belongs to the CDPF1 family.</text>
</comment>
<dbReference type="InterPro" id="IPR018785">
    <property type="entry name" value="CDPF1_dom"/>
</dbReference>
<dbReference type="EMBL" id="HBKN01021630">
    <property type="protein sequence ID" value="CAE2302930.1"/>
    <property type="molecule type" value="Transcribed_RNA"/>
</dbReference>
<feature type="domain" description="Cysteine-rich DPF motif" evidence="3">
    <location>
        <begin position="21"/>
        <end position="110"/>
    </location>
</feature>
<dbReference type="InterPro" id="IPR042426">
    <property type="entry name" value="CDPF1"/>
</dbReference>
<sequence>MNPNNKGSTQGEDKSKALRIFKCTKCHIEVPYHYFGKQPKFAKQLIFLEDSFICYDPFAPEKRPLCLGSKCAGCMSPVCVTCSIFYTKRLCADCANLIKESLPQELHESIRKLGRS</sequence>
<dbReference type="PANTHER" id="PTHR31849:SF1">
    <property type="entry name" value="CYSTEINE-RICH DPF MOTIF DOMAIN-CONTAINING PROTEIN 1"/>
    <property type="match status" value="1"/>
</dbReference>
<protein>
    <recommendedName>
        <fullName evidence="2">Cysteine-rich DPF motif domain-containing protein 1</fullName>
    </recommendedName>
</protein>
<dbReference type="Pfam" id="PF10170">
    <property type="entry name" value="C6_DPF"/>
    <property type="match status" value="1"/>
</dbReference>
<gene>
    <name evidence="4" type="ORF">GTHE00462_LOCUS16994</name>
</gene>
<dbReference type="PANTHER" id="PTHR31849">
    <property type="entry name" value="CYSTEINE-RICH PDF MOTIF DOMAIN-CONTAINING PROTEIN 1"/>
    <property type="match status" value="1"/>
</dbReference>
<evidence type="ECO:0000313" key="4">
    <source>
        <dbReference type="EMBL" id="CAE2302930.1"/>
    </source>
</evidence>
<dbReference type="AlphaFoldDB" id="A0A7S4KRP6"/>
<evidence type="ECO:0000256" key="2">
    <source>
        <dbReference type="ARBA" id="ARBA00014801"/>
    </source>
</evidence>
<reference evidence="4" key="1">
    <citation type="submission" date="2021-01" db="EMBL/GenBank/DDBJ databases">
        <authorList>
            <person name="Corre E."/>
            <person name="Pelletier E."/>
            <person name="Niang G."/>
            <person name="Scheremetjew M."/>
            <person name="Finn R."/>
            <person name="Kale V."/>
            <person name="Holt S."/>
            <person name="Cochrane G."/>
            <person name="Meng A."/>
            <person name="Brown T."/>
            <person name="Cohen L."/>
        </authorList>
    </citation>
    <scope>NUCLEOTIDE SEQUENCE</scope>
    <source>
        <strain evidence="4">CCMP 2712</strain>
    </source>
</reference>
<dbReference type="PRINTS" id="PR01995">
    <property type="entry name" value="UPF0595"/>
</dbReference>
<evidence type="ECO:0000259" key="3">
    <source>
        <dbReference type="Pfam" id="PF10170"/>
    </source>
</evidence>
<accession>A0A7S4KRP6</accession>
<name>A0A7S4KRP6_GUITH</name>